<dbReference type="Pfam" id="PF00045">
    <property type="entry name" value="Hemopexin"/>
    <property type="match status" value="3"/>
</dbReference>
<feature type="repeat" description="Hemopexin" evidence="1">
    <location>
        <begin position="164"/>
        <end position="217"/>
    </location>
</feature>
<evidence type="ECO:0000256" key="1">
    <source>
        <dbReference type="PROSITE-ProRule" id="PRU01011"/>
    </source>
</evidence>
<evidence type="ECO:0000313" key="2">
    <source>
        <dbReference type="EMBL" id="KAE8318738.1"/>
    </source>
</evidence>
<dbReference type="EMBL" id="ML738296">
    <property type="protein sequence ID" value="KAE8318738.1"/>
    <property type="molecule type" value="Genomic_DNA"/>
</dbReference>
<dbReference type="InterPro" id="IPR036375">
    <property type="entry name" value="Hemopexin-like_dom_sf"/>
</dbReference>
<evidence type="ECO:0000313" key="3">
    <source>
        <dbReference type="Proteomes" id="UP000325433"/>
    </source>
</evidence>
<organism evidence="2 3">
    <name type="scientific">Aspergillus transmontanensis</name>
    <dbReference type="NCBI Taxonomy" id="1034304"/>
    <lineage>
        <taxon>Eukaryota</taxon>
        <taxon>Fungi</taxon>
        <taxon>Dikarya</taxon>
        <taxon>Ascomycota</taxon>
        <taxon>Pezizomycotina</taxon>
        <taxon>Eurotiomycetes</taxon>
        <taxon>Eurotiomycetidae</taxon>
        <taxon>Eurotiales</taxon>
        <taxon>Aspergillaceae</taxon>
        <taxon>Aspergillus</taxon>
        <taxon>Aspergillus subgen. Circumdati</taxon>
    </lineage>
</organism>
<proteinExistence type="predicted"/>
<dbReference type="Proteomes" id="UP000325433">
    <property type="component" value="Unassembled WGS sequence"/>
</dbReference>
<reference evidence="3" key="1">
    <citation type="submission" date="2019-04" db="EMBL/GenBank/DDBJ databases">
        <title>Friends and foes A comparative genomics studyof 23 Aspergillus species from section Flavi.</title>
        <authorList>
            <consortium name="DOE Joint Genome Institute"/>
            <person name="Kjaerbolling I."/>
            <person name="Vesth T."/>
            <person name="Frisvad J.C."/>
            <person name="Nybo J.L."/>
            <person name="Theobald S."/>
            <person name="Kildgaard S."/>
            <person name="Isbrandt T."/>
            <person name="Kuo A."/>
            <person name="Sato A."/>
            <person name="Lyhne E.K."/>
            <person name="Kogle M.E."/>
            <person name="Wiebenga A."/>
            <person name="Kun R.S."/>
            <person name="Lubbers R.J."/>
            <person name="Makela M.R."/>
            <person name="Barry K."/>
            <person name="Chovatia M."/>
            <person name="Clum A."/>
            <person name="Daum C."/>
            <person name="Haridas S."/>
            <person name="He G."/>
            <person name="LaButti K."/>
            <person name="Lipzen A."/>
            <person name="Mondo S."/>
            <person name="Riley R."/>
            <person name="Salamov A."/>
            <person name="Simmons B.A."/>
            <person name="Magnuson J.K."/>
            <person name="Henrissat B."/>
            <person name="Mortensen U.H."/>
            <person name="Larsen T.O."/>
            <person name="Devries R.P."/>
            <person name="Grigoriev I.V."/>
            <person name="Machida M."/>
            <person name="Baker S.E."/>
            <person name="Andersen M.R."/>
        </authorList>
    </citation>
    <scope>NUCLEOTIDE SEQUENCE [LARGE SCALE GENOMIC DNA]</scope>
    <source>
        <strain evidence="3">CBS 130015</strain>
    </source>
</reference>
<sequence>MVDAAFYQEDIQEAYVFSGRRYARVKWTPYTGEEKITWGPTKIADYWPGITKAGFGTVEAVLPIQGVKTEFYFFFGGRVARIKFSPGGNDTVVEGPLKITDKWKSLSDAGFDTIDAAMSVPGGQNEAYLFKGTKYVRIDVANDKVTYGPAKLVDAWPGLTQAGFDSVDAAIPVPNAKVDGETYFFKGSQYARIQVIRSGADKVTWGPHPIADYWKTLDWI</sequence>
<dbReference type="InterPro" id="IPR018487">
    <property type="entry name" value="Hemopexin-like_repeat"/>
</dbReference>
<gene>
    <name evidence="2" type="ORF">BDV41DRAFT_521961</name>
</gene>
<protein>
    <submittedName>
        <fullName evidence="2">Hemopexin</fullName>
    </submittedName>
</protein>
<dbReference type="PROSITE" id="PS51642">
    <property type="entry name" value="HEMOPEXIN_2"/>
    <property type="match status" value="3"/>
</dbReference>
<dbReference type="AlphaFoldDB" id="A0A5N6WE13"/>
<dbReference type="Gene3D" id="2.110.10.10">
    <property type="entry name" value="Hemopexin-like domain"/>
    <property type="match status" value="1"/>
</dbReference>
<keyword evidence="3" id="KW-1185">Reference proteome</keyword>
<dbReference type="SUPFAM" id="SSF50923">
    <property type="entry name" value="Hemopexin-like domain"/>
    <property type="match status" value="1"/>
</dbReference>
<accession>A0A5N6WE13</accession>
<feature type="repeat" description="Hemopexin" evidence="1">
    <location>
        <begin position="1"/>
        <end position="50"/>
    </location>
</feature>
<feature type="repeat" description="Hemopexin" evidence="1">
    <location>
        <begin position="111"/>
        <end position="159"/>
    </location>
</feature>
<dbReference type="SMART" id="SM00120">
    <property type="entry name" value="HX"/>
    <property type="match status" value="4"/>
</dbReference>
<name>A0A5N6WE13_9EURO</name>